<feature type="region of interest" description="Disordered" evidence="1">
    <location>
        <begin position="670"/>
        <end position="707"/>
    </location>
</feature>
<evidence type="ECO:0000256" key="1">
    <source>
        <dbReference type="SAM" id="MobiDB-lite"/>
    </source>
</evidence>
<feature type="compositionally biased region" description="Pro residues" evidence="1">
    <location>
        <begin position="33"/>
        <end position="47"/>
    </location>
</feature>
<dbReference type="OMA" id="KVAYNAS"/>
<dbReference type="AlphaFoldDB" id="A0A284QW37"/>
<evidence type="ECO:0000313" key="3">
    <source>
        <dbReference type="Proteomes" id="UP000219338"/>
    </source>
</evidence>
<organism evidence="2 3">
    <name type="scientific">Armillaria ostoyae</name>
    <name type="common">Armillaria root rot fungus</name>
    <dbReference type="NCBI Taxonomy" id="47428"/>
    <lineage>
        <taxon>Eukaryota</taxon>
        <taxon>Fungi</taxon>
        <taxon>Dikarya</taxon>
        <taxon>Basidiomycota</taxon>
        <taxon>Agaricomycotina</taxon>
        <taxon>Agaricomycetes</taxon>
        <taxon>Agaricomycetidae</taxon>
        <taxon>Agaricales</taxon>
        <taxon>Marasmiineae</taxon>
        <taxon>Physalacriaceae</taxon>
        <taxon>Armillaria</taxon>
    </lineage>
</organism>
<feature type="compositionally biased region" description="Basic and acidic residues" evidence="1">
    <location>
        <begin position="59"/>
        <end position="69"/>
    </location>
</feature>
<dbReference type="EMBL" id="FUEG01000002">
    <property type="protein sequence ID" value="SJL00659.1"/>
    <property type="molecule type" value="Genomic_DNA"/>
</dbReference>
<dbReference type="OrthoDB" id="2418900at2759"/>
<protein>
    <submittedName>
        <fullName evidence="2">Uncharacterized protein</fullName>
    </submittedName>
</protein>
<gene>
    <name evidence="2" type="ORF">ARMOST_03972</name>
</gene>
<feature type="region of interest" description="Disordered" evidence="1">
    <location>
        <begin position="1"/>
        <end position="93"/>
    </location>
</feature>
<reference evidence="3" key="1">
    <citation type="journal article" date="2017" name="Nat. Ecol. Evol.">
        <title>Genome expansion and lineage-specific genetic innovations in the forest pathogenic fungi Armillaria.</title>
        <authorList>
            <person name="Sipos G."/>
            <person name="Prasanna A.N."/>
            <person name="Walter M.C."/>
            <person name="O'Connor E."/>
            <person name="Balint B."/>
            <person name="Krizsan K."/>
            <person name="Kiss B."/>
            <person name="Hess J."/>
            <person name="Varga T."/>
            <person name="Slot J."/>
            <person name="Riley R."/>
            <person name="Boka B."/>
            <person name="Rigling D."/>
            <person name="Barry K."/>
            <person name="Lee J."/>
            <person name="Mihaltcheva S."/>
            <person name="LaButti K."/>
            <person name="Lipzen A."/>
            <person name="Waldron R."/>
            <person name="Moloney N.M."/>
            <person name="Sperisen C."/>
            <person name="Kredics L."/>
            <person name="Vagvoelgyi C."/>
            <person name="Patrignani A."/>
            <person name="Fitzpatrick D."/>
            <person name="Nagy I."/>
            <person name="Doyle S."/>
            <person name="Anderson J.B."/>
            <person name="Grigoriev I.V."/>
            <person name="Gueldener U."/>
            <person name="Muensterkoetter M."/>
            <person name="Nagy L.G."/>
        </authorList>
    </citation>
    <scope>NUCLEOTIDE SEQUENCE [LARGE SCALE GENOMIC DNA]</scope>
    <source>
        <strain evidence="3">C18/9</strain>
    </source>
</reference>
<dbReference type="Pfam" id="PF18759">
    <property type="entry name" value="Plavaka"/>
    <property type="match status" value="1"/>
</dbReference>
<dbReference type="Proteomes" id="UP000219338">
    <property type="component" value="Unassembled WGS sequence"/>
</dbReference>
<name>A0A284QW37_ARMOS</name>
<evidence type="ECO:0000313" key="2">
    <source>
        <dbReference type="EMBL" id="SJL00659.1"/>
    </source>
</evidence>
<proteinExistence type="predicted"/>
<feature type="compositionally biased region" description="Polar residues" evidence="1">
    <location>
        <begin position="694"/>
        <end position="707"/>
    </location>
</feature>
<accession>A0A284QW37</accession>
<sequence length="946" mass="107990">MENHYSQTPCGARLDERLVRAASKSLKRKRAITPPPTDPTPSSPPYSPASDSGPVPDLPELHAFPHADIDPSAAPPPPKKTRVEDVEDDDDVDKPREYYIEDFPWPAGDPIIDRGVLPPFFELFHREKVEKKEEMWAPFSSREEWELARWLMRSSISQREIDVFLKLESIKNDVKPSFDNKRKLFQTIDKLPTGPEWTCEVFELQGDLLDEQGNLDVRFKDYMHYTPERVYMDGEGKSRVYSEMATADWWWKIQKLLLKGVTIAPVILASDKTQLSRFSGDKSAWPVYLTIGNIDKDIRRKPSEHATILIGYLPVTKLESFSKKNRSVESYQLFHTCMRSLLEPLIEAGRNGIEMLCTDSQTRHIYPILAAYIADYPEQCLIGCCMKNRCPKCRANSDELGDPVCSPMRDPKETVQILKQVSDGLHPEEFTDWGLRPVNPFWVDLPHCNIFQCFTPDILHQLHKGAFKDHMVKWATAAINVDGPDRFVDAQQKSEVDRRFQAMTRHPSLQHFKKGISLISQWTGNEYKNMEKVFLSVIAGAADEEVTWCVRGVLDFIYYAHYEEHTTESLKKLEDSWRTFHDHKHVFVDQEIHDHFNIPKIHSMAHYASMIRSHGSAGGYNTKASERLHIDFAKVAYNASNKKGYIKQMTTWMRRREAVEKFQRFLQYSIDEYTEPEEQEDDEDEGDDMDVDGNTGSQAQTSSDCDSITNIFPTASADGHGDTSANDNEITLADSVLDYGESVYSIPKTPAYTNVTIDDLQTKFGASDFFRVVIPPTPEVSSLPTIDPIRATLPEPAHGYKKAKPAHFDTVLARKELPEDRTVDLSLLGPKGLHVAQVHAIFDLPSELGEFVQPLAYVEWFTPLRRIDEATGMFKIQRSLRAGRPHSAVIPITYISRSCHLSPSSGRSIDPQYTSDNILESCSTFFLNPYLRHIDFVLLRDKCIME</sequence>
<dbReference type="InterPro" id="IPR041078">
    <property type="entry name" value="Plavaka"/>
</dbReference>
<dbReference type="STRING" id="47428.A0A284QW37"/>
<feature type="compositionally biased region" description="Acidic residues" evidence="1">
    <location>
        <begin position="672"/>
        <end position="691"/>
    </location>
</feature>
<keyword evidence="3" id="KW-1185">Reference proteome</keyword>